<dbReference type="PANTHER" id="PTHR30442:SF0">
    <property type="entry name" value="FE(3+) DICITRATE TRANSPORT PROTEIN FECA"/>
    <property type="match status" value="1"/>
</dbReference>
<dbReference type="InterPro" id="IPR036942">
    <property type="entry name" value="Beta-barrel_TonB_sf"/>
</dbReference>
<evidence type="ECO:0000256" key="3">
    <source>
        <dbReference type="ARBA" id="ARBA00022452"/>
    </source>
</evidence>
<dbReference type="InterPro" id="IPR037066">
    <property type="entry name" value="Plug_dom_sf"/>
</dbReference>
<dbReference type="Gene3D" id="2.40.170.20">
    <property type="entry name" value="TonB-dependent receptor, beta-barrel domain"/>
    <property type="match status" value="1"/>
</dbReference>
<feature type="domain" description="TonB-dependent receptor plug" evidence="11">
    <location>
        <begin position="142"/>
        <end position="228"/>
    </location>
</feature>
<dbReference type="SUPFAM" id="SSF56935">
    <property type="entry name" value="Porins"/>
    <property type="match status" value="1"/>
</dbReference>
<keyword evidence="4 8" id="KW-0812">Transmembrane</keyword>
<evidence type="ECO:0000313" key="13">
    <source>
        <dbReference type="Proteomes" id="UP000236454"/>
    </source>
</evidence>
<evidence type="ECO:0000256" key="6">
    <source>
        <dbReference type="ARBA" id="ARBA00023136"/>
    </source>
</evidence>
<dbReference type="GO" id="GO:0009279">
    <property type="term" value="C:cell outer membrane"/>
    <property type="evidence" value="ECO:0007669"/>
    <property type="project" value="UniProtKB-SubCell"/>
</dbReference>
<dbReference type="PANTHER" id="PTHR30442">
    <property type="entry name" value="IRON III DICITRATE TRANSPORT PROTEIN FECA"/>
    <property type="match status" value="1"/>
</dbReference>
<evidence type="ECO:0000256" key="8">
    <source>
        <dbReference type="PROSITE-ProRule" id="PRU01360"/>
    </source>
</evidence>
<feature type="domain" description="TonB-dependent receptor-like beta-barrel" evidence="10">
    <location>
        <begin position="244"/>
        <end position="763"/>
    </location>
</feature>
<evidence type="ECO:0000256" key="5">
    <source>
        <dbReference type="ARBA" id="ARBA00023077"/>
    </source>
</evidence>
<keyword evidence="13" id="KW-1185">Reference proteome</keyword>
<dbReference type="EMBL" id="FPAS01000003">
    <property type="protein sequence ID" value="SFT73707.1"/>
    <property type="molecule type" value="Genomic_DNA"/>
</dbReference>
<dbReference type="Gene3D" id="2.170.130.10">
    <property type="entry name" value="TonB-dependent receptor, plug domain"/>
    <property type="match status" value="1"/>
</dbReference>
<evidence type="ECO:0000313" key="12">
    <source>
        <dbReference type="EMBL" id="SFT73707.1"/>
    </source>
</evidence>
<keyword evidence="3 8" id="KW-1134">Transmembrane beta strand</keyword>
<keyword evidence="7 8" id="KW-0998">Cell outer membrane</keyword>
<dbReference type="InterPro" id="IPR000531">
    <property type="entry name" value="Beta-barrel_TonB"/>
</dbReference>
<evidence type="ECO:0000256" key="1">
    <source>
        <dbReference type="ARBA" id="ARBA00004571"/>
    </source>
</evidence>
<evidence type="ECO:0000256" key="9">
    <source>
        <dbReference type="RuleBase" id="RU003357"/>
    </source>
</evidence>
<keyword evidence="2 8" id="KW-0813">Transport</keyword>
<dbReference type="InterPro" id="IPR039426">
    <property type="entry name" value="TonB-dep_rcpt-like"/>
</dbReference>
<proteinExistence type="inferred from homology"/>
<gene>
    <name evidence="12" type="ORF">SAMN05216474_2040</name>
</gene>
<protein>
    <submittedName>
        <fullName evidence="12">Fe(3+) dicitrate transport protein</fullName>
    </submittedName>
</protein>
<name>A0A1I7AFJ2_9FLAO</name>
<evidence type="ECO:0000256" key="2">
    <source>
        <dbReference type="ARBA" id="ARBA00022448"/>
    </source>
</evidence>
<evidence type="ECO:0000256" key="7">
    <source>
        <dbReference type="ARBA" id="ARBA00023237"/>
    </source>
</evidence>
<dbReference type="RefSeq" id="WP_090249071.1">
    <property type="nucleotide sequence ID" value="NZ_FPAS01000003.1"/>
</dbReference>
<dbReference type="Pfam" id="PF07715">
    <property type="entry name" value="Plug"/>
    <property type="match status" value="1"/>
</dbReference>
<organism evidence="12 13">
    <name type="scientific">Lishizhenia tianjinensis</name>
    <dbReference type="NCBI Taxonomy" id="477690"/>
    <lineage>
        <taxon>Bacteria</taxon>
        <taxon>Pseudomonadati</taxon>
        <taxon>Bacteroidota</taxon>
        <taxon>Flavobacteriia</taxon>
        <taxon>Flavobacteriales</taxon>
        <taxon>Crocinitomicaceae</taxon>
        <taxon>Lishizhenia</taxon>
    </lineage>
</organism>
<sequence>MKILVTIILAFGIPFLHAQEVLKGNVVDAKNQEVVISTIVTNLSSGAKARVDIAGGFALKAQLQDSIRITATDYDTLLFVVTDFTAKQYKIRNLVLVMDDVDIIRDKYEDFDIGIPPVITSSRIHYGKSEFIPLKNLSGAKSTGNPRELYAKVPGLNIWESDGAGIQVGVGGRGLSPNRTANFNTRQNGYDISADALGYPESYYTPPVEALKEIQITRGSAALQFGTQFGGLLNFVLKDANTDRLIDFTSRTTGGSFGYLGTYNRVSGGKKRFYYQAYHQYKRGNGYRPNGGFYQHQAFAQIGYKFTENIDWKLEYTKMNYLTQQSGGLTDQQFNEDSRQSIRDRNWFAVDWNLLATHFDYEISKKTHLNVRAFGMKSTRESLGFLGKINQADIGGFRKLIYGDFKNYGTEARLMRKYDAKIKATDINGALLFGARAYEGHTVSKEGLASAGDDADFRFNTPDDVDNSNFSFPSRNMSLFIDQVVLIKKWTINAGVRYEHIKSGTEGYYYQYNLHPLLGDTIDRFQISDSRSTTRNVFLGGAGASYSLKNGAKIYGNVSQNYRAINFNDIRINNPNLTIDTNIQDEYGATFELGYKGMIDNFFFIDAGAFYIFYGDKIGLAPDGLKRQRTNIGNARNMGIEAVAELDVLKIFNRKQKKALRVFANVAYIDARYITSKEPSLIGNRVEYVAPFIVRSGLKYKTEKLSLQFQGSYTSDQFSDASNSVNPSGDALYGVIPSYFVCDFSAKYEWNKTFQIEAGINNVFDAKYFTRRATAYPGPGIIPSNGRSLYLTLQIHLQSKK</sequence>
<evidence type="ECO:0000256" key="4">
    <source>
        <dbReference type="ARBA" id="ARBA00022692"/>
    </source>
</evidence>
<evidence type="ECO:0000259" key="10">
    <source>
        <dbReference type="Pfam" id="PF00593"/>
    </source>
</evidence>
<dbReference type="Proteomes" id="UP000236454">
    <property type="component" value="Unassembled WGS sequence"/>
</dbReference>
<keyword evidence="5 9" id="KW-0798">TonB box</keyword>
<keyword evidence="6 8" id="KW-0472">Membrane</keyword>
<reference evidence="12 13" key="1">
    <citation type="submission" date="2016-10" db="EMBL/GenBank/DDBJ databases">
        <authorList>
            <person name="de Groot N.N."/>
        </authorList>
    </citation>
    <scope>NUCLEOTIDE SEQUENCE [LARGE SCALE GENOMIC DNA]</scope>
    <source>
        <strain evidence="12 13">CGMCC 1.7005</strain>
    </source>
</reference>
<dbReference type="OrthoDB" id="9758472at2"/>
<comment type="similarity">
    <text evidence="8 9">Belongs to the TonB-dependent receptor family.</text>
</comment>
<comment type="subcellular location">
    <subcellularLocation>
        <location evidence="1 8">Cell outer membrane</location>
        <topology evidence="1 8">Multi-pass membrane protein</topology>
    </subcellularLocation>
</comment>
<dbReference type="STRING" id="477690.SAMN05216474_2040"/>
<dbReference type="InterPro" id="IPR012910">
    <property type="entry name" value="Plug_dom"/>
</dbReference>
<dbReference type="GO" id="GO:0033214">
    <property type="term" value="P:siderophore-iron import into cell"/>
    <property type="evidence" value="ECO:0007669"/>
    <property type="project" value="TreeGrafter"/>
</dbReference>
<dbReference type="PROSITE" id="PS52016">
    <property type="entry name" value="TONB_DEPENDENT_REC_3"/>
    <property type="match status" value="1"/>
</dbReference>
<evidence type="ECO:0000259" key="11">
    <source>
        <dbReference type="Pfam" id="PF07715"/>
    </source>
</evidence>
<accession>A0A1I7AFJ2</accession>
<dbReference type="Pfam" id="PF00593">
    <property type="entry name" value="TonB_dep_Rec_b-barrel"/>
    <property type="match status" value="1"/>
</dbReference>
<dbReference type="AlphaFoldDB" id="A0A1I7AFJ2"/>